<evidence type="ECO:0000256" key="5">
    <source>
        <dbReference type="ARBA" id="ARBA00022692"/>
    </source>
</evidence>
<dbReference type="InterPro" id="IPR002523">
    <property type="entry name" value="MgTranspt_CorA/ZnTranspt_ZntB"/>
</dbReference>
<dbReference type="SUPFAM" id="SSF144083">
    <property type="entry name" value="Magnesium transport protein CorA, transmembrane region"/>
    <property type="match status" value="1"/>
</dbReference>
<proteinExistence type="inferred from homology"/>
<organism evidence="13 14">
    <name type="scientific">Methyloprofundus sedimenti</name>
    <dbReference type="NCBI Taxonomy" id="1420851"/>
    <lineage>
        <taxon>Bacteria</taxon>
        <taxon>Pseudomonadati</taxon>
        <taxon>Pseudomonadota</taxon>
        <taxon>Gammaproteobacteria</taxon>
        <taxon>Methylococcales</taxon>
        <taxon>Methylococcaceae</taxon>
        <taxon>Methyloprofundus</taxon>
    </lineage>
</organism>
<feature type="transmembrane region" description="Helical" evidence="12">
    <location>
        <begin position="73"/>
        <end position="93"/>
    </location>
</feature>
<protein>
    <recommendedName>
        <fullName evidence="15">Magnesium and cobalt transport protein CorA</fullName>
    </recommendedName>
</protein>
<dbReference type="Proteomes" id="UP000191980">
    <property type="component" value="Unassembled WGS sequence"/>
</dbReference>
<keyword evidence="5 12" id="KW-0812">Transmembrane</keyword>
<evidence type="ECO:0000313" key="13">
    <source>
        <dbReference type="EMBL" id="OQK15587.1"/>
    </source>
</evidence>
<dbReference type="PANTHER" id="PTHR46494">
    <property type="entry name" value="CORA FAMILY METAL ION TRANSPORTER (EUROFUNG)"/>
    <property type="match status" value="1"/>
</dbReference>
<evidence type="ECO:0000256" key="2">
    <source>
        <dbReference type="ARBA" id="ARBA00009765"/>
    </source>
</evidence>
<dbReference type="Pfam" id="PF01544">
    <property type="entry name" value="CorA"/>
    <property type="match status" value="1"/>
</dbReference>
<dbReference type="GO" id="GO:0015087">
    <property type="term" value="F:cobalt ion transmembrane transporter activity"/>
    <property type="evidence" value="ECO:0007669"/>
    <property type="project" value="TreeGrafter"/>
</dbReference>
<dbReference type="EMBL" id="LPUF01000003">
    <property type="protein sequence ID" value="OQK15587.1"/>
    <property type="molecule type" value="Genomic_DNA"/>
</dbReference>
<evidence type="ECO:0008006" key="15">
    <source>
        <dbReference type="Google" id="ProtNLM"/>
    </source>
</evidence>
<evidence type="ECO:0000256" key="1">
    <source>
        <dbReference type="ARBA" id="ARBA00004651"/>
    </source>
</evidence>
<evidence type="ECO:0000313" key="14">
    <source>
        <dbReference type="Proteomes" id="UP000191980"/>
    </source>
</evidence>
<evidence type="ECO:0000256" key="12">
    <source>
        <dbReference type="SAM" id="Phobius"/>
    </source>
</evidence>
<dbReference type="InterPro" id="IPR045861">
    <property type="entry name" value="CorA_cytoplasmic_dom"/>
</dbReference>
<dbReference type="GO" id="GO:0015095">
    <property type="term" value="F:magnesium ion transmembrane transporter activity"/>
    <property type="evidence" value="ECO:0007669"/>
    <property type="project" value="TreeGrafter"/>
</dbReference>
<keyword evidence="6" id="KW-0460">Magnesium</keyword>
<comment type="function">
    <text evidence="11">Mediates influx of magnesium ions. Alternates between open and closed states. Activated by low cytoplasmic Mg(2+) levels. Inactive when cytoplasmic Mg(2+) levels are high.</text>
</comment>
<dbReference type="AlphaFoldDB" id="A0A1V8M1Z9"/>
<dbReference type="PANTHER" id="PTHR46494:SF1">
    <property type="entry name" value="CORA FAMILY METAL ION TRANSPORTER (EUROFUNG)"/>
    <property type="match status" value="1"/>
</dbReference>
<evidence type="ECO:0000256" key="11">
    <source>
        <dbReference type="ARBA" id="ARBA00045497"/>
    </source>
</evidence>
<dbReference type="OrthoDB" id="9803416at2"/>
<gene>
    <name evidence="13" type="ORF">AU255_15295</name>
</gene>
<dbReference type="InterPro" id="IPR045863">
    <property type="entry name" value="CorA_TM1_TM2"/>
</dbReference>
<reference evidence="13 14" key="1">
    <citation type="submission" date="2015-12" db="EMBL/GenBank/DDBJ databases">
        <authorList>
            <person name="Shamseldin A."/>
            <person name="Moawad H."/>
            <person name="Abd El-Rahim W.M."/>
            <person name="Sadowsky M.J."/>
        </authorList>
    </citation>
    <scope>NUCLEOTIDE SEQUENCE [LARGE SCALE GENOMIC DNA]</scope>
    <source>
        <strain evidence="13 14">WF1</strain>
    </source>
</reference>
<keyword evidence="7 12" id="KW-1133">Transmembrane helix</keyword>
<evidence type="ECO:0000256" key="10">
    <source>
        <dbReference type="ARBA" id="ARBA00034269"/>
    </source>
</evidence>
<keyword evidence="9 12" id="KW-0472">Membrane</keyword>
<name>A0A1V8M1Z9_9GAMM</name>
<comment type="catalytic activity">
    <reaction evidence="10">
        <text>Mg(2+)(in) = Mg(2+)(out)</text>
        <dbReference type="Rhea" id="RHEA:29827"/>
        <dbReference type="ChEBI" id="CHEBI:18420"/>
    </reaction>
</comment>
<keyword evidence="14" id="KW-1185">Reference proteome</keyword>
<comment type="similarity">
    <text evidence="2">Belongs to the CorA metal ion transporter (MIT) (TC 1.A.35) family.</text>
</comment>
<dbReference type="GO" id="GO:0005886">
    <property type="term" value="C:plasma membrane"/>
    <property type="evidence" value="ECO:0007669"/>
    <property type="project" value="UniProtKB-SubCell"/>
</dbReference>
<comment type="caution">
    <text evidence="13">The sequence shown here is derived from an EMBL/GenBank/DDBJ whole genome shotgun (WGS) entry which is preliminary data.</text>
</comment>
<dbReference type="FunFam" id="1.20.58.340:FF:000004">
    <property type="entry name" value="Magnesium transport protein CorA"/>
    <property type="match status" value="1"/>
</dbReference>
<evidence type="ECO:0000256" key="6">
    <source>
        <dbReference type="ARBA" id="ARBA00022842"/>
    </source>
</evidence>
<keyword evidence="8" id="KW-0406">Ion transport</keyword>
<sequence>MRRYLTYQVQLFSELKDSTDYPIEKSLEHDIIDIYERLERASSLANLYSELATDLMDSYISLASHHLNNIMKILTVVTVIFVPLTFMAGIYGMNFEHMPELHYEYGYYFLISMMILLAVILLIIFRKVKWL</sequence>
<evidence type="ECO:0000256" key="8">
    <source>
        <dbReference type="ARBA" id="ARBA00023065"/>
    </source>
</evidence>
<evidence type="ECO:0000256" key="7">
    <source>
        <dbReference type="ARBA" id="ARBA00022989"/>
    </source>
</evidence>
<evidence type="ECO:0000256" key="9">
    <source>
        <dbReference type="ARBA" id="ARBA00023136"/>
    </source>
</evidence>
<evidence type="ECO:0000256" key="3">
    <source>
        <dbReference type="ARBA" id="ARBA00022448"/>
    </source>
</evidence>
<evidence type="ECO:0000256" key="4">
    <source>
        <dbReference type="ARBA" id="ARBA00022475"/>
    </source>
</evidence>
<dbReference type="GO" id="GO:0000287">
    <property type="term" value="F:magnesium ion binding"/>
    <property type="evidence" value="ECO:0007669"/>
    <property type="project" value="TreeGrafter"/>
</dbReference>
<comment type="subcellular location">
    <subcellularLocation>
        <location evidence="1">Cell membrane</location>
        <topology evidence="1">Multi-pass membrane protein</topology>
    </subcellularLocation>
</comment>
<dbReference type="SUPFAM" id="SSF143865">
    <property type="entry name" value="CorA soluble domain-like"/>
    <property type="match status" value="1"/>
</dbReference>
<dbReference type="Gene3D" id="1.20.58.340">
    <property type="entry name" value="Magnesium transport protein CorA, transmembrane region"/>
    <property type="match status" value="2"/>
</dbReference>
<accession>A0A1V8M1Z9</accession>
<dbReference type="GO" id="GO:0050897">
    <property type="term" value="F:cobalt ion binding"/>
    <property type="evidence" value="ECO:0007669"/>
    <property type="project" value="TreeGrafter"/>
</dbReference>
<keyword evidence="4" id="KW-1003">Cell membrane</keyword>
<feature type="transmembrane region" description="Helical" evidence="12">
    <location>
        <begin position="105"/>
        <end position="125"/>
    </location>
</feature>
<keyword evidence="3" id="KW-0813">Transport</keyword>